<dbReference type="OrthoDB" id="6353409at2759"/>
<feature type="signal peptide" evidence="9">
    <location>
        <begin position="1"/>
        <end position="15"/>
    </location>
</feature>
<reference evidence="11" key="1">
    <citation type="submission" date="2025-08" db="UniProtKB">
        <authorList>
            <consortium name="RefSeq"/>
        </authorList>
    </citation>
    <scope>IDENTIFICATION</scope>
    <source>
        <strain evidence="11">15112-1751.03</strain>
        <tissue evidence="11">Whole Adult</tissue>
    </source>
</reference>
<feature type="chain" id="PRO_5028371175" evidence="9">
    <location>
        <begin position="16"/>
        <end position="637"/>
    </location>
</feature>
<evidence type="ECO:0000256" key="7">
    <source>
        <dbReference type="ARBA" id="ARBA00023180"/>
    </source>
</evidence>
<name>A0A6P8WPJ0_DROAB</name>
<keyword evidence="9" id="KW-0732">Signal</keyword>
<keyword evidence="7" id="KW-0325">Glycoprotein</keyword>
<dbReference type="InterPro" id="IPR052192">
    <property type="entry name" value="Insect_Ionotropic_Sensory_Rcpt"/>
</dbReference>
<evidence type="ECO:0000256" key="2">
    <source>
        <dbReference type="ARBA" id="ARBA00022475"/>
    </source>
</evidence>
<dbReference type="Gene3D" id="1.10.287.70">
    <property type="match status" value="1"/>
</dbReference>
<protein>
    <submittedName>
        <fullName evidence="11">Uncharacterized protein LOC117568112</fullName>
    </submittedName>
</protein>
<sequence length="637" mass="73713">MLPLLGLLTLGLSNSSQLDTALQLAGTSCRIAQAQAQQINYIYRCVSCPAQDTPCYAELEAALHRCVSSRVPTAMRSLEAHELEPIRKTDSMNIFHLPAGEDGEPLVRRILDMLNPRQPRRHFHKYLFVWPEANEQQLRQLFAGCWQKKLLFALAITAPQDIYDFNPFGVTGLELSKSTSARYVDKLKNLHGYELRYSMFSQPLRALPLQPVETRGYIAIDGFTARLLAAKMNATARYVIPPDGETYGRCLPNGSFTGAVADLMEGVTDISLNIRFVLDCIWPRVEHTYPYRRTTILLVVPAAKMQPEYRIFVTAFSNLVWHMLWINFFIAFGIFMLFQWFIRWISGEVGDRWPEILDMLFKTHLGQPVEHFSAKSSLRAFLMSWVMFSYVLTTIYFGKLESSFVQPSYEQQLDSLEDLPEMHYKVHGVTTMFEAINSSLSPHQYQMLTARQRIHPFNDTYHFYEVPVSKRSKRAAFVMRDDRAKEFLALTYNPETGRSAYHIVKQYLRSMPSTYIMPIGSPFLYKFQMLLSAFFEHGFFDYWTELDVLHRTRSTQSDEFFEDLGDDSDLPTEEVNVGEAQERRKKRVVLTMDILQGAFYLWIIGIVSSLLGFLMEHAYFRLRRCRHRRVGNANNAF</sequence>
<evidence type="ECO:0000256" key="4">
    <source>
        <dbReference type="ARBA" id="ARBA00022989"/>
    </source>
</evidence>
<evidence type="ECO:0000256" key="6">
    <source>
        <dbReference type="ARBA" id="ARBA00023170"/>
    </source>
</evidence>
<dbReference type="CTD" id="39378"/>
<dbReference type="GO" id="GO:0005886">
    <property type="term" value="C:plasma membrane"/>
    <property type="evidence" value="ECO:0007669"/>
    <property type="project" value="UniProtKB-SubCell"/>
</dbReference>
<accession>A0A6P8WPJ0</accession>
<evidence type="ECO:0000256" key="8">
    <source>
        <dbReference type="SAM" id="Phobius"/>
    </source>
</evidence>
<keyword evidence="10" id="KW-1185">Reference proteome</keyword>
<feature type="transmembrane region" description="Helical" evidence="8">
    <location>
        <begin position="599"/>
        <end position="620"/>
    </location>
</feature>
<feature type="transmembrane region" description="Helical" evidence="8">
    <location>
        <begin position="380"/>
        <end position="398"/>
    </location>
</feature>
<comment type="subcellular location">
    <subcellularLocation>
        <location evidence="1">Cell membrane</location>
        <topology evidence="1">Multi-pass membrane protein</topology>
    </subcellularLocation>
</comment>
<organism evidence="10 11">
    <name type="scientific">Drosophila albomicans</name>
    <name type="common">Fruit fly</name>
    <dbReference type="NCBI Taxonomy" id="7291"/>
    <lineage>
        <taxon>Eukaryota</taxon>
        <taxon>Metazoa</taxon>
        <taxon>Ecdysozoa</taxon>
        <taxon>Arthropoda</taxon>
        <taxon>Hexapoda</taxon>
        <taxon>Insecta</taxon>
        <taxon>Pterygota</taxon>
        <taxon>Neoptera</taxon>
        <taxon>Endopterygota</taxon>
        <taxon>Diptera</taxon>
        <taxon>Brachycera</taxon>
        <taxon>Muscomorpha</taxon>
        <taxon>Ephydroidea</taxon>
        <taxon>Drosophilidae</taxon>
        <taxon>Drosophila</taxon>
    </lineage>
</organism>
<keyword evidence="6" id="KW-0675">Receptor</keyword>
<keyword evidence="3 8" id="KW-0812">Transmembrane</keyword>
<evidence type="ECO:0000313" key="11">
    <source>
        <dbReference type="RefSeq" id="XP_034104404.1"/>
    </source>
</evidence>
<dbReference type="Proteomes" id="UP000515160">
    <property type="component" value="Chromosome 3"/>
</dbReference>
<dbReference type="AlphaFoldDB" id="A0A6P8WPJ0"/>
<dbReference type="SUPFAM" id="SSF53850">
    <property type="entry name" value="Periplasmic binding protein-like II"/>
    <property type="match status" value="1"/>
</dbReference>
<evidence type="ECO:0000313" key="10">
    <source>
        <dbReference type="Proteomes" id="UP000515160"/>
    </source>
</evidence>
<dbReference type="RefSeq" id="XP_034104404.1">
    <property type="nucleotide sequence ID" value="XM_034248513.2"/>
</dbReference>
<dbReference type="PANTHER" id="PTHR42643">
    <property type="entry name" value="IONOTROPIC RECEPTOR 20A-RELATED"/>
    <property type="match status" value="1"/>
</dbReference>
<keyword evidence="2" id="KW-1003">Cell membrane</keyword>
<dbReference type="GeneID" id="117568112"/>
<dbReference type="PANTHER" id="PTHR42643:SF31">
    <property type="entry name" value="IONOTROPIC RECEPTOR 68B-RELATED"/>
    <property type="match status" value="1"/>
</dbReference>
<keyword evidence="5 8" id="KW-0472">Membrane</keyword>
<proteinExistence type="predicted"/>
<evidence type="ECO:0000256" key="1">
    <source>
        <dbReference type="ARBA" id="ARBA00004651"/>
    </source>
</evidence>
<evidence type="ECO:0000256" key="5">
    <source>
        <dbReference type="ARBA" id="ARBA00023136"/>
    </source>
</evidence>
<evidence type="ECO:0000256" key="3">
    <source>
        <dbReference type="ARBA" id="ARBA00022692"/>
    </source>
</evidence>
<keyword evidence="4 8" id="KW-1133">Transmembrane helix</keyword>
<gene>
    <name evidence="11" type="primary">LOC117568112</name>
</gene>
<evidence type="ECO:0000256" key="9">
    <source>
        <dbReference type="SAM" id="SignalP"/>
    </source>
</evidence>
<feature type="transmembrane region" description="Helical" evidence="8">
    <location>
        <begin position="319"/>
        <end position="342"/>
    </location>
</feature>